<organism evidence="5 6">
    <name type="scientific">Pseudomonas palleroniana</name>
    <dbReference type="NCBI Taxonomy" id="191390"/>
    <lineage>
        <taxon>Bacteria</taxon>
        <taxon>Pseudomonadati</taxon>
        <taxon>Pseudomonadota</taxon>
        <taxon>Gammaproteobacteria</taxon>
        <taxon>Pseudomonadales</taxon>
        <taxon>Pseudomonadaceae</taxon>
        <taxon>Pseudomonas</taxon>
    </lineage>
</organism>
<dbReference type="InterPro" id="IPR056823">
    <property type="entry name" value="TEN-like_YD-shell"/>
</dbReference>
<dbReference type="PANTHER" id="PTHR32305">
    <property type="match status" value="1"/>
</dbReference>
<evidence type="ECO:0000313" key="6">
    <source>
        <dbReference type="Proteomes" id="UP000199129"/>
    </source>
</evidence>
<dbReference type="Pfam" id="PF25023">
    <property type="entry name" value="TEN_YD-shell"/>
    <property type="match status" value="3"/>
</dbReference>
<dbReference type="Gene3D" id="2.180.10.10">
    <property type="entry name" value="RHS repeat-associated core"/>
    <property type="match status" value="4"/>
</dbReference>
<proteinExistence type="predicted"/>
<dbReference type="SUPFAM" id="SSF69304">
    <property type="entry name" value="Tricorn protease N-terminal domain"/>
    <property type="match status" value="1"/>
</dbReference>
<protein>
    <submittedName>
        <fullName evidence="5">RHS repeat-associated core domain-containing protein</fullName>
    </submittedName>
</protein>
<dbReference type="PRINTS" id="PR00394">
    <property type="entry name" value="RHSPROTEIN"/>
</dbReference>
<feature type="domain" description="Teneurin-like YD-shell" evidence="4">
    <location>
        <begin position="743"/>
        <end position="932"/>
    </location>
</feature>
<feature type="domain" description="Teneurin-like YD-shell" evidence="4">
    <location>
        <begin position="1108"/>
        <end position="1402"/>
    </location>
</feature>
<dbReference type="NCBIfam" id="TIGR01643">
    <property type="entry name" value="YD_repeat_2x"/>
    <property type="match status" value="9"/>
</dbReference>
<dbReference type="InterPro" id="IPR045351">
    <property type="entry name" value="DUF6531"/>
</dbReference>
<name>A0A1H5NP29_9PSED</name>
<sequence length="1620" mass="183350">MTSQTIGLLVLAAMDSKTRDVESVISDFKRCLNHYDDWAESFFSFSALDIEQVFKVGNEVALVAPINRSILPSSTVATCQANGTLTLVHMFQSSRFVPIGNTPVIMQRVDPDGGPLGEPIHHTIGPSGILEITECDRNQQYRVNFYPDVSKAHFKALYASYQSLIAPLEDWLRAEWRTTFKPLWKGYSEANFLKRYLTLHHAYARGFGNALYSLWDDLKQLFQWLSDPLAHAEKLLHYLSQAEFEQLLKVSTEALAKGLLVLSDEPLLFVYLAAMVSWIRMLPAPYMNELLGQISAEVLINLLLCRAIGGMGLAIGMSTKVLGAIKSRRARRWLEQMAGQFGKSGVDDHVEMAKPVWLGSAPTPINTVPIGPLKAGDQLVSNPVTAVRDKATQRTVLVRQEPVDDVPASGKNLNGEASASADKTASHGCPVSMVTGEELLTLTDGTLDGVLPFEWTRLYRTSAVEVDCGLGFGWSHALAHRLVVDGDSVVWTDHENRSTTLPLPSISRPAITNSLAEVAIYLGALPDELVLAQASRFYHFCDGVLTAISDAYDNRLRIVRDRSGRIERLDNGVGRSLFLRYELERIVAVDYQVQRAKGHEAFTWVTEHNVVSYAYDDAGRLVCATNAVGEREVYRYDAQHVILERQLAGGASFYWEWERSGKAARCVRHWASFSQMDARYAWGDDGQVTVVNADGSQEVYVHDQRARLVQRTDPDGAEHFKSYDDKGRLTVEQDPLGAVTAYQYDDAGRLVAVFPGDDEPTSYEHDNGFVRVVRRGQAVWKYERNDQGDVTRRTDPAGHITDYSYNPSGQLTGVWYPDHSCHRLVWNERGQLLEEQLPNGAIKRYRYDDVGRQVAREDEHGALTQYQWDSVGRLVRVVLPGGAYREYSYNPYGKITAERDELGHVTRYEYADGLHLISRRLNADGTQVKYRYDNVRLLLTAIENEAGETYQLDYHPNGLIQQEIGFDGQRTAYAYDLNGNLLEKTEHGDDGSQLVTRYERDHAGRLVRKTLADGKVVEYAYDRQGNLLSVDDGHWALAYEYDVQNRLTAEHQGWGTLRYGYDACGQLKHLRLPDNNRLVFNHDKGGHLSTVELNGALLTSHLFKNGREHQRQQGQLLSHYHYDDQHRLHAHAITQQEHILYQRQYDYDNTGNLTRLLDTRKGQHDYHYDPLARLTRANHSQDVQERFGHDPAGNLLMQNRPGPDIVAGNRLMIQGDHHYDYDAFGNLIRERRGKGQSLVTEYRYDCQHRLIGLTTPNGQTAHYRYDPFGRRISKTVDDTTTEFFWQGDKLIAEHHAERHRSYLYEPGTFRPLALLEGFGPKETKPYHYQLDHLGTPQELTAPDGEIVWSAHYRAYGEIARLDVGKIDNPLRFQGQYCDPESGLHYNRHRYYNPDIGRYLTPDPVKLAGGINAYQYVPNPTGWVDPLGLNTCPGSNGCKPASELENPIEKATVDERQPALPKQAREERRSRIEDLSEANAKRRVLELEEKHNMHSVAKHSPEINDAALRQRAIDGTDPSTGLLKPGKSGNLSSQFHSWRMQLGALNKALTRNSLGLDPFNGKDHNQNPILKLELLGAGRGYRPNKKDPKSPHLNEKLNWFEVKFDKKDNTRPFTAFPVEKK</sequence>
<dbReference type="NCBIfam" id="TIGR03696">
    <property type="entry name" value="Rhs_assc_core"/>
    <property type="match status" value="1"/>
</dbReference>
<gene>
    <name evidence="5" type="ORF">SAMN04490198_4453</name>
</gene>
<dbReference type="EMBL" id="FNUA01000002">
    <property type="protein sequence ID" value="SEF02567.1"/>
    <property type="molecule type" value="Genomic_DNA"/>
</dbReference>
<feature type="compositionally biased region" description="Polar residues" evidence="2">
    <location>
        <begin position="411"/>
        <end position="423"/>
    </location>
</feature>
<evidence type="ECO:0000256" key="1">
    <source>
        <dbReference type="ARBA" id="ARBA00022737"/>
    </source>
</evidence>
<feature type="domain" description="Teneurin-like YD-shell" evidence="4">
    <location>
        <begin position="998"/>
        <end position="1092"/>
    </location>
</feature>
<accession>A0A1H5NP29</accession>
<dbReference type="PANTHER" id="PTHR32305:SF15">
    <property type="entry name" value="PROTEIN RHSA-RELATED"/>
    <property type="match status" value="1"/>
</dbReference>
<reference evidence="5 6" key="1">
    <citation type="submission" date="2016-10" db="EMBL/GenBank/DDBJ databases">
        <authorList>
            <person name="de Groot N.N."/>
        </authorList>
    </citation>
    <scope>NUCLEOTIDE SEQUENCE [LARGE SCALE GENOMIC DNA]</scope>
    <source>
        <strain evidence="5 6">BS3265</strain>
    </source>
</reference>
<dbReference type="InterPro" id="IPR006530">
    <property type="entry name" value="YD"/>
</dbReference>
<evidence type="ECO:0000259" key="4">
    <source>
        <dbReference type="Pfam" id="PF25023"/>
    </source>
</evidence>
<evidence type="ECO:0000259" key="3">
    <source>
        <dbReference type="Pfam" id="PF20148"/>
    </source>
</evidence>
<feature type="region of interest" description="Disordered" evidence="2">
    <location>
        <begin position="402"/>
        <end position="426"/>
    </location>
</feature>
<keyword evidence="1" id="KW-0677">Repeat</keyword>
<feature type="domain" description="DUF6531" evidence="3">
    <location>
        <begin position="428"/>
        <end position="500"/>
    </location>
</feature>
<evidence type="ECO:0000256" key="2">
    <source>
        <dbReference type="SAM" id="MobiDB-lite"/>
    </source>
</evidence>
<feature type="region of interest" description="Disordered" evidence="2">
    <location>
        <begin position="1454"/>
        <end position="1473"/>
    </location>
</feature>
<dbReference type="Pfam" id="PF20148">
    <property type="entry name" value="DUF6531"/>
    <property type="match status" value="1"/>
</dbReference>
<evidence type="ECO:0000313" key="5">
    <source>
        <dbReference type="EMBL" id="SEF02567.1"/>
    </source>
</evidence>
<dbReference type="InterPro" id="IPR050708">
    <property type="entry name" value="T6SS_VgrG/RHS"/>
</dbReference>
<dbReference type="Proteomes" id="UP000199129">
    <property type="component" value="Unassembled WGS sequence"/>
</dbReference>
<dbReference type="InterPro" id="IPR022385">
    <property type="entry name" value="Rhs_assc_core"/>
</dbReference>